<dbReference type="InterPro" id="IPR018618">
    <property type="entry name" value="GID4/10-like"/>
</dbReference>
<dbReference type="EMBL" id="LHPG02000012">
    <property type="protein sequence ID" value="PRW45017.1"/>
    <property type="molecule type" value="Genomic_DNA"/>
</dbReference>
<feature type="compositionally biased region" description="Low complexity" evidence="4">
    <location>
        <begin position="161"/>
        <end position="205"/>
    </location>
</feature>
<dbReference type="GO" id="GO:0043161">
    <property type="term" value="P:proteasome-mediated ubiquitin-dependent protein catabolic process"/>
    <property type="evidence" value="ECO:0007669"/>
    <property type="project" value="TreeGrafter"/>
</dbReference>
<dbReference type="PROSITE" id="PS00028">
    <property type="entry name" value="ZINC_FINGER_C2H2_1"/>
    <property type="match status" value="2"/>
</dbReference>
<feature type="compositionally biased region" description="Gly residues" evidence="4">
    <location>
        <begin position="1018"/>
        <end position="1037"/>
    </location>
</feature>
<dbReference type="InterPro" id="IPR001841">
    <property type="entry name" value="Znf_RING"/>
</dbReference>
<dbReference type="GO" id="GO:0006623">
    <property type="term" value="P:protein targeting to vacuole"/>
    <property type="evidence" value="ECO:0007669"/>
    <property type="project" value="TreeGrafter"/>
</dbReference>
<proteinExistence type="inferred from homology"/>
<dbReference type="PANTHER" id="PTHR14534:SF3">
    <property type="entry name" value="GID COMPLEX SUBUNIT 4 HOMOLOG"/>
    <property type="match status" value="1"/>
</dbReference>
<dbReference type="Gene3D" id="3.40.50.1820">
    <property type="entry name" value="alpha/beta hydrolase"/>
    <property type="match status" value="1"/>
</dbReference>
<evidence type="ECO:0000259" key="5">
    <source>
        <dbReference type="PROSITE" id="PS50089"/>
    </source>
</evidence>
<evidence type="ECO:0000259" key="6">
    <source>
        <dbReference type="PROSITE" id="PS50157"/>
    </source>
</evidence>
<protein>
    <submittedName>
        <fullName evidence="8">Glucose-induced degradation 4</fullName>
    </submittedName>
</protein>
<feature type="domain" description="RING-type" evidence="5">
    <location>
        <begin position="672"/>
        <end position="713"/>
    </location>
</feature>
<feature type="compositionally biased region" description="Basic and acidic residues" evidence="4">
    <location>
        <begin position="1375"/>
        <end position="1385"/>
    </location>
</feature>
<dbReference type="PROSITE" id="PS50157">
    <property type="entry name" value="ZINC_FINGER_C2H2_2"/>
    <property type="match status" value="1"/>
</dbReference>
<keyword evidence="3" id="KW-0862">Zinc</keyword>
<dbReference type="InterPro" id="IPR029058">
    <property type="entry name" value="AB_hydrolase_fold"/>
</dbReference>
<dbReference type="SUPFAM" id="SSF53474">
    <property type="entry name" value="alpha/beta-Hydrolases"/>
    <property type="match status" value="1"/>
</dbReference>
<keyword evidence="3" id="KW-0479">Metal-binding</keyword>
<feature type="region of interest" description="Disordered" evidence="4">
    <location>
        <begin position="597"/>
        <end position="632"/>
    </location>
</feature>
<evidence type="ECO:0000256" key="3">
    <source>
        <dbReference type="PROSITE-ProRule" id="PRU00042"/>
    </source>
</evidence>
<dbReference type="CDD" id="cd16615">
    <property type="entry name" value="RING-HC_ZNF598"/>
    <property type="match status" value="1"/>
</dbReference>
<dbReference type="InterPro" id="IPR013083">
    <property type="entry name" value="Znf_RING/FYVE/PHD"/>
</dbReference>
<evidence type="ECO:0000259" key="7">
    <source>
        <dbReference type="PROSITE" id="PS51061"/>
    </source>
</evidence>
<sequence>MTQAAAANTASAADAPAASAAAAGAPALEPIGDRKLRILCLHGYLQNGEIFRSRIGSLRKALKSRAEFVFVDAPFPAEGDASAVAESGGDSSQQGRSWWQWSDLEPGTRPSRAAHYSGWPASQAAIRAALEEHAPIDGLLGFSQGATATALFLAHARLPEQQDGQEAPQAAEQQDAQEVQQPAEQQQAGSPGQPQQQQQQQGAQQRSPEDSLRFAVIIAGFLPRDATYADALHRGRPCVPSLHVFGAADALVPEERSAGLWGCFAPGSVETYQHPGAHMVPTCSGEFKQRMVQLLDDVKEGRLHHPAPQRQQQQRHAPAAVAAGVPSLSPEAEAARMVQRAALRLGRTLAATEALATEHGALPSLSPLDEELSQLLETIIGADPTSLAAMEAPVLARRAAAEARQRQHDQALLPPHRMPPSCAAAFPQPPDCAFLRPGQQFEGRQRVAASHLGPAKQEFWTVTACIQQYDRENGYICGTMCASDVPEAPSPVATFFEGEIIDNKNHSFYTADWDACTDTDFMHWSRLPGFSQLHTEVVRHGGRCPSLASHEYIYMRWKEQFFLQGNECRLSISGFYYMCVHRVTGEVSAFYFDPSSSPDQSLKLKARRERREPAMQSADGGGETQDAAATGGGAPAAAAAAAAAGGSQPAEAAAAAAGGSQPAEALPEAPHCLICTSPMAEVAIGACNHKEVCGQCTLRMRLCYGRHDCPLCKTELKEVIIAPWRPQLPDWEFYLAQPEYVARSAKWARGEVWADRWRRGGRLSSRLLHDLQRRTALACCVCDPGGESPFMRREQLLRHVQEAHDQRLCSLCLQEGRLFPLELEAFPSFEALQAHSSAAHPHCAFCRRTFYDDDALWKHMHQVHYSCHVCPPPMAAHSYFNRAPDLLAHMRQEHYLCEEPECADCFVAFESAEELRRHHLERHSARMPRWDPSRARTLQLDYSYTRRGGPAAASEGRRPRPRPQGPQDVRVLDGPDSAAAAAAAAAGDWSSEYAHEMDGGLRIIDDADFPSAAAAYAGSGGSGPGGPGGSLAAGGWAGRQRAAPRGQRGGDDFPSLAAAGGAEGGGGGREAALRPPPLVKKSAKCPCGRRVSHYAVQEGEEVPALECDAVCRLEGRKAQLADAFGVGDPTHHLSYWDTHRNATYSGVLLAAAAAQPKFIEGLERQLAAFVADKDSKRQSLSAMPREQRQVVHQLAEQYGLATTAYGQEPGRYIELFKTPSAGIPSRLLSRVAPTVPAEEVAALLRESEGHPMRLTDIALSADVRFYLRRWEGTYALEWQGGDAAVVRFEREQDLKDALDTLGGGIRGLFRVDRSWRPKTAVATVAPSSGGGGSRGWGGGEASGSRDARAAAGPAPAHLSLSGSRNLLSELTPELDDVHTSDDSDG</sequence>
<dbReference type="InterPro" id="IPR001374">
    <property type="entry name" value="R3H_dom"/>
</dbReference>
<dbReference type="InterPro" id="IPR005645">
    <property type="entry name" value="FSH-like_dom"/>
</dbReference>
<feature type="region of interest" description="Disordered" evidence="4">
    <location>
        <begin position="941"/>
        <end position="989"/>
    </location>
</feature>
<feature type="domain" description="R3H" evidence="7">
    <location>
        <begin position="1156"/>
        <end position="1219"/>
    </location>
</feature>
<dbReference type="SUPFAM" id="SSF57850">
    <property type="entry name" value="RING/U-box"/>
    <property type="match status" value="1"/>
</dbReference>
<dbReference type="GO" id="GO:0045721">
    <property type="term" value="P:negative regulation of gluconeogenesis"/>
    <property type="evidence" value="ECO:0007669"/>
    <property type="project" value="TreeGrafter"/>
</dbReference>
<dbReference type="GO" id="GO:0008270">
    <property type="term" value="F:zinc ion binding"/>
    <property type="evidence" value="ECO:0007669"/>
    <property type="project" value="UniProtKB-KW"/>
</dbReference>
<dbReference type="Proteomes" id="UP000239899">
    <property type="component" value="Unassembled WGS sequence"/>
</dbReference>
<dbReference type="GO" id="GO:0003676">
    <property type="term" value="F:nucleic acid binding"/>
    <property type="evidence" value="ECO:0007669"/>
    <property type="project" value="UniProtKB-UniRule"/>
</dbReference>
<feature type="region of interest" description="Disordered" evidence="4">
    <location>
        <begin position="1322"/>
        <end position="1385"/>
    </location>
</feature>
<dbReference type="GO" id="GO:0005773">
    <property type="term" value="C:vacuole"/>
    <property type="evidence" value="ECO:0007669"/>
    <property type="project" value="GOC"/>
</dbReference>
<dbReference type="Pfam" id="PF03959">
    <property type="entry name" value="FSH1"/>
    <property type="match status" value="1"/>
</dbReference>
<dbReference type="Gene3D" id="3.30.1370.50">
    <property type="entry name" value="R3H-like domain"/>
    <property type="match status" value="1"/>
</dbReference>
<feature type="region of interest" description="Disordered" evidence="4">
    <location>
        <begin position="161"/>
        <end position="209"/>
    </location>
</feature>
<dbReference type="Pfam" id="PF01424">
    <property type="entry name" value="R3H"/>
    <property type="match status" value="1"/>
</dbReference>
<dbReference type="InterPro" id="IPR013087">
    <property type="entry name" value="Znf_C2H2_type"/>
</dbReference>
<dbReference type="Pfam" id="PF09783">
    <property type="entry name" value="Vac_ImportDeg"/>
    <property type="match status" value="1"/>
</dbReference>
<comment type="caution">
    <text evidence="8">The sequence shown here is derived from an EMBL/GenBank/DDBJ whole genome shotgun (WGS) entry which is preliminary data.</text>
</comment>
<organism evidence="8 9">
    <name type="scientific">Chlorella sorokiniana</name>
    <name type="common">Freshwater green alga</name>
    <dbReference type="NCBI Taxonomy" id="3076"/>
    <lineage>
        <taxon>Eukaryota</taxon>
        <taxon>Viridiplantae</taxon>
        <taxon>Chlorophyta</taxon>
        <taxon>core chlorophytes</taxon>
        <taxon>Trebouxiophyceae</taxon>
        <taxon>Chlorellales</taxon>
        <taxon>Chlorellaceae</taxon>
        <taxon>Chlorella clade</taxon>
        <taxon>Chlorella</taxon>
    </lineage>
</organism>
<dbReference type="GO" id="GO:0007039">
    <property type="term" value="P:protein catabolic process in the vacuole"/>
    <property type="evidence" value="ECO:0007669"/>
    <property type="project" value="TreeGrafter"/>
</dbReference>
<comment type="similarity">
    <text evidence="1">Belongs to the ZNF598/HEL2 family.</text>
</comment>
<dbReference type="PANTHER" id="PTHR14534">
    <property type="entry name" value="VACUOLAR IMPORT AND DEGRADATION PROTEIN 24"/>
    <property type="match status" value="1"/>
</dbReference>
<feature type="region of interest" description="Disordered" evidence="4">
    <location>
        <begin position="1016"/>
        <end position="1079"/>
    </location>
</feature>
<dbReference type="SMART" id="SM00393">
    <property type="entry name" value="R3H"/>
    <property type="match status" value="1"/>
</dbReference>
<evidence type="ECO:0000313" key="8">
    <source>
        <dbReference type="EMBL" id="PRW45017.1"/>
    </source>
</evidence>
<dbReference type="PROSITE" id="PS50089">
    <property type="entry name" value="ZF_RING_2"/>
    <property type="match status" value="1"/>
</dbReference>
<gene>
    <name evidence="8" type="ORF">C2E21_6156</name>
</gene>
<comment type="similarity">
    <text evidence="2">Belongs to the GID4/VID24 family.</text>
</comment>
<dbReference type="CDD" id="cd02325">
    <property type="entry name" value="R3H"/>
    <property type="match status" value="1"/>
</dbReference>
<dbReference type="OrthoDB" id="3838338at2759"/>
<feature type="compositionally biased region" description="Gly residues" evidence="4">
    <location>
        <begin position="1328"/>
        <end position="1341"/>
    </location>
</feature>
<evidence type="ECO:0000313" key="9">
    <source>
        <dbReference type="Proteomes" id="UP000239899"/>
    </source>
</evidence>
<dbReference type="Pfam" id="PF25447">
    <property type="entry name" value="RING_ZNF598"/>
    <property type="match status" value="1"/>
</dbReference>
<dbReference type="PROSITE" id="PS51061">
    <property type="entry name" value="R3H"/>
    <property type="match status" value="1"/>
</dbReference>
<name>A0A2P6TL45_CHLSO</name>
<dbReference type="SMART" id="SM00355">
    <property type="entry name" value="ZnF_C2H2"/>
    <property type="match status" value="4"/>
</dbReference>
<dbReference type="Gene3D" id="3.30.40.10">
    <property type="entry name" value="Zinc/RING finger domain, C3HC4 (zinc finger)"/>
    <property type="match status" value="1"/>
</dbReference>
<feature type="domain" description="C2H2-type" evidence="6">
    <location>
        <begin position="895"/>
        <end position="928"/>
    </location>
</feature>
<dbReference type="InterPro" id="IPR036867">
    <property type="entry name" value="R3H_dom_sf"/>
</dbReference>
<dbReference type="InterPro" id="IPR041888">
    <property type="entry name" value="RING-HC_ZNF598/HEL2"/>
</dbReference>
<keyword evidence="9" id="KW-1185">Reference proteome</keyword>
<evidence type="ECO:0000256" key="4">
    <source>
        <dbReference type="SAM" id="MobiDB-lite"/>
    </source>
</evidence>
<dbReference type="GO" id="GO:0034657">
    <property type="term" value="C:GID complex"/>
    <property type="evidence" value="ECO:0007669"/>
    <property type="project" value="TreeGrafter"/>
</dbReference>
<reference evidence="8 9" key="1">
    <citation type="journal article" date="2018" name="Plant J.">
        <title>Genome sequences of Chlorella sorokiniana UTEX 1602 and Micractinium conductrix SAG 241.80: implications to maltose excretion by a green alga.</title>
        <authorList>
            <person name="Arriola M.B."/>
            <person name="Velmurugan N."/>
            <person name="Zhang Y."/>
            <person name="Plunkett M.H."/>
            <person name="Hondzo H."/>
            <person name="Barney B.M."/>
        </authorList>
    </citation>
    <scope>NUCLEOTIDE SEQUENCE [LARGE SCALE GENOMIC DNA]</scope>
    <source>
        <strain evidence="9">UTEX 1602</strain>
    </source>
</reference>
<evidence type="ECO:0000256" key="1">
    <source>
        <dbReference type="ARBA" id="ARBA00035113"/>
    </source>
</evidence>
<evidence type="ECO:0000256" key="2">
    <source>
        <dbReference type="ARBA" id="ARBA00061469"/>
    </source>
</evidence>
<dbReference type="STRING" id="3076.A0A2P6TL45"/>
<dbReference type="SUPFAM" id="SSF82708">
    <property type="entry name" value="R3H domain"/>
    <property type="match status" value="1"/>
</dbReference>
<keyword evidence="3" id="KW-0863">Zinc-finger</keyword>
<accession>A0A2P6TL45</accession>